<evidence type="ECO:0000313" key="1">
    <source>
        <dbReference type="EMBL" id="KAH0463923.1"/>
    </source>
</evidence>
<accession>A0AAV7H8X8</accession>
<reference evidence="1 2" key="1">
    <citation type="journal article" date="2021" name="Hortic Res">
        <title>Chromosome-scale assembly of the Dendrobium chrysotoxum genome enhances the understanding of orchid evolution.</title>
        <authorList>
            <person name="Zhang Y."/>
            <person name="Zhang G.Q."/>
            <person name="Zhang D."/>
            <person name="Liu X.D."/>
            <person name="Xu X.Y."/>
            <person name="Sun W.H."/>
            <person name="Yu X."/>
            <person name="Zhu X."/>
            <person name="Wang Z.W."/>
            <person name="Zhao X."/>
            <person name="Zhong W.Y."/>
            <person name="Chen H."/>
            <person name="Yin W.L."/>
            <person name="Huang T."/>
            <person name="Niu S.C."/>
            <person name="Liu Z.J."/>
        </authorList>
    </citation>
    <scope>NUCLEOTIDE SEQUENCE [LARGE SCALE GENOMIC DNA]</scope>
    <source>
        <strain evidence="1">Lindl</strain>
    </source>
</reference>
<keyword evidence="2" id="KW-1185">Reference proteome</keyword>
<name>A0AAV7H8X8_DENCH</name>
<evidence type="ECO:0000313" key="2">
    <source>
        <dbReference type="Proteomes" id="UP000775213"/>
    </source>
</evidence>
<protein>
    <submittedName>
        <fullName evidence="1">Uncharacterized protein</fullName>
    </submittedName>
</protein>
<sequence>MNTASISYRYRYLSITHYDGDIGAWKVYQRRGRQLTTTIESMKSWHKFYKLGLKHTEADRNYHIICFIDRAIFCFDSHSSR</sequence>
<comment type="caution">
    <text evidence="1">The sequence shown here is derived from an EMBL/GenBank/DDBJ whole genome shotgun (WGS) entry which is preliminary data.</text>
</comment>
<organism evidence="1 2">
    <name type="scientific">Dendrobium chrysotoxum</name>
    <name type="common">Orchid</name>
    <dbReference type="NCBI Taxonomy" id="161865"/>
    <lineage>
        <taxon>Eukaryota</taxon>
        <taxon>Viridiplantae</taxon>
        <taxon>Streptophyta</taxon>
        <taxon>Embryophyta</taxon>
        <taxon>Tracheophyta</taxon>
        <taxon>Spermatophyta</taxon>
        <taxon>Magnoliopsida</taxon>
        <taxon>Liliopsida</taxon>
        <taxon>Asparagales</taxon>
        <taxon>Orchidaceae</taxon>
        <taxon>Epidendroideae</taxon>
        <taxon>Malaxideae</taxon>
        <taxon>Dendrobiinae</taxon>
        <taxon>Dendrobium</taxon>
    </lineage>
</organism>
<proteinExistence type="predicted"/>
<dbReference type="AlphaFoldDB" id="A0AAV7H8X8"/>
<gene>
    <name evidence="1" type="ORF">IEQ34_006709</name>
</gene>
<dbReference type="Proteomes" id="UP000775213">
    <property type="component" value="Unassembled WGS sequence"/>
</dbReference>
<dbReference type="EMBL" id="JAGFBR010000007">
    <property type="protein sequence ID" value="KAH0463923.1"/>
    <property type="molecule type" value="Genomic_DNA"/>
</dbReference>